<evidence type="ECO:0000313" key="2">
    <source>
        <dbReference type="Proteomes" id="UP000198517"/>
    </source>
</evidence>
<keyword evidence="2" id="KW-1185">Reference proteome</keyword>
<proteinExistence type="predicted"/>
<evidence type="ECO:0000313" key="1">
    <source>
        <dbReference type="EMBL" id="SDE26712.1"/>
    </source>
</evidence>
<gene>
    <name evidence="1" type="ORF">SAMN05421544_1062</name>
</gene>
<dbReference type="EMBL" id="FNAS01000006">
    <property type="protein sequence ID" value="SDE26712.1"/>
    <property type="molecule type" value="Genomic_DNA"/>
</dbReference>
<protein>
    <submittedName>
        <fullName evidence="1">Uncharacterized protein</fullName>
    </submittedName>
</protein>
<dbReference type="STRING" id="1071918.SAMN05421544_1062"/>
<sequence>MAKIEYFFRVKYIEDFLRQRKEKGASFKEIYEYLEAHFEQIDRELKFCEHTFQRDKNIIREVSGLEISYDKGRNIYFIDKE</sequence>
<dbReference type="AlphaFoldDB" id="A0A1G7BIF9"/>
<accession>A0A1G7BIF9</accession>
<dbReference type="RefSeq" id="WP_245688857.1">
    <property type="nucleotide sequence ID" value="NZ_FNAS01000006.1"/>
</dbReference>
<organism evidence="1 2">
    <name type="scientific">Riemerella columbipharyngis</name>
    <dbReference type="NCBI Taxonomy" id="1071918"/>
    <lineage>
        <taxon>Bacteria</taxon>
        <taxon>Pseudomonadati</taxon>
        <taxon>Bacteroidota</taxon>
        <taxon>Flavobacteriia</taxon>
        <taxon>Flavobacteriales</taxon>
        <taxon>Weeksellaceae</taxon>
        <taxon>Riemerella</taxon>
    </lineage>
</organism>
<dbReference type="Proteomes" id="UP000198517">
    <property type="component" value="Unassembled WGS sequence"/>
</dbReference>
<reference evidence="1 2" key="1">
    <citation type="submission" date="2016-10" db="EMBL/GenBank/DDBJ databases">
        <authorList>
            <person name="de Groot N.N."/>
        </authorList>
    </citation>
    <scope>NUCLEOTIDE SEQUENCE [LARGE SCALE GENOMIC DNA]</scope>
    <source>
        <strain evidence="1 2">DSM 24015</strain>
    </source>
</reference>
<name>A0A1G7BIF9_9FLAO</name>